<sequence length="75" mass="8321">MHIVAISALRRVFVTAGKNAELAAGRCEADRRRPAAPARLRAPAPPGHLLPEYAKLEACMKIFYRLTPWHSITLT</sequence>
<evidence type="ECO:0000313" key="2">
    <source>
        <dbReference type="Proteomes" id="UP000214355"/>
    </source>
</evidence>
<organism evidence="1 2">
    <name type="scientific">Arcanobacterium phocae</name>
    <dbReference type="NCBI Taxonomy" id="131112"/>
    <lineage>
        <taxon>Bacteria</taxon>
        <taxon>Bacillati</taxon>
        <taxon>Actinomycetota</taxon>
        <taxon>Actinomycetes</taxon>
        <taxon>Actinomycetales</taxon>
        <taxon>Actinomycetaceae</taxon>
        <taxon>Arcanobacterium</taxon>
    </lineage>
</organism>
<proteinExistence type="predicted"/>
<reference evidence="2" key="1">
    <citation type="submission" date="2016-10" db="EMBL/GenBank/DDBJ databases">
        <authorList>
            <person name="Varghese N."/>
            <person name="Submissions S."/>
        </authorList>
    </citation>
    <scope>NUCLEOTIDE SEQUENCE [LARGE SCALE GENOMIC DNA]</scope>
    <source>
        <strain evidence="2">DSM 10002</strain>
    </source>
</reference>
<name>A0A1H2LBN6_9ACTO</name>
<protein>
    <submittedName>
        <fullName evidence="1">Uncharacterized protein</fullName>
    </submittedName>
</protein>
<keyword evidence="2" id="KW-1185">Reference proteome</keyword>
<gene>
    <name evidence="1" type="ORF">SAMN04489737_0263</name>
</gene>
<evidence type="ECO:0000313" key="1">
    <source>
        <dbReference type="EMBL" id="SDU77971.1"/>
    </source>
</evidence>
<dbReference type="Proteomes" id="UP000214355">
    <property type="component" value="Chromosome I"/>
</dbReference>
<accession>A0A1H2LBN6</accession>
<dbReference type="EMBL" id="LT629804">
    <property type="protein sequence ID" value="SDU77971.1"/>
    <property type="molecule type" value="Genomic_DNA"/>
</dbReference>
<dbReference type="AlphaFoldDB" id="A0A1H2LBN6"/>
<dbReference type="STRING" id="131112.SAMN04489737_0263"/>